<gene>
    <name evidence="1" type="ORF">BO94DRAFT_585228</name>
</gene>
<protein>
    <recommendedName>
        <fullName evidence="3">F-box domain-containing protein</fullName>
    </recommendedName>
</protein>
<comment type="caution">
    <text evidence="1">The sequence shown here is derived from an EMBL/GenBank/DDBJ whole genome shotgun (WGS) entry which is preliminary data.</text>
</comment>
<evidence type="ECO:0000313" key="1">
    <source>
        <dbReference type="EMBL" id="PWY88860.1"/>
    </source>
</evidence>
<proteinExistence type="predicted"/>
<keyword evidence="2" id="KW-1185">Reference proteome</keyword>
<dbReference type="RefSeq" id="XP_025468222.1">
    <property type="nucleotide sequence ID" value="XM_025615679.1"/>
</dbReference>
<dbReference type="Proteomes" id="UP000246702">
    <property type="component" value="Unassembled WGS sequence"/>
</dbReference>
<accession>A0A317WX91</accession>
<organism evidence="1 2">
    <name type="scientific">Aspergillus sclerotioniger CBS 115572</name>
    <dbReference type="NCBI Taxonomy" id="1450535"/>
    <lineage>
        <taxon>Eukaryota</taxon>
        <taxon>Fungi</taxon>
        <taxon>Dikarya</taxon>
        <taxon>Ascomycota</taxon>
        <taxon>Pezizomycotina</taxon>
        <taxon>Eurotiomycetes</taxon>
        <taxon>Eurotiomycetidae</taxon>
        <taxon>Eurotiales</taxon>
        <taxon>Aspergillaceae</taxon>
        <taxon>Aspergillus</taxon>
        <taxon>Aspergillus subgen. Circumdati</taxon>
    </lineage>
</organism>
<dbReference type="AlphaFoldDB" id="A0A317WX91"/>
<dbReference type="GeneID" id="37117822"/>
<evidence type="ECO:0000313" key="2">
    <source>
        <dbReference type="Proteomes" id="UP000246702"/>
    </source>
</evidence>
<dbReference type="EMBL" id="MSFK01000012">
    <property type="protein sequence ID" value="PWY88860.1"/>
    <property type="molecule type" value="Genomic_DNA"/>
</dbReference>
<dbReference type="OrthoDB" id="4802432at2759"/>
<name>A0A317WX91_9EURO</name>
<evidence type="ECO:0008006" key="3">
    <source>
        <dbReference type="Google" id="ProtNLM"/>
    </source>
</evidence>
<sequence>MPDGYQFQWYKFTKEERLIILQVLAKEKSGYAWVCREWRDVFERHNFRRLKLQVCKEDMSELDEFERIVVRQRPFVRHVWLNIRLKRYTCKVCAKEQPKSSGRADNSTMRVAILRLFEILTTWEPVQEELSLELSAQSPSDSEHWFRDYYFGARGENEDINLAPGAPGNFHDAGHHWFHGQQHTLPSKDALRRIHGHFGNQILRRLRNVHAVTKFVVRRQCRNRILPHSLPSILGKLPRLQCLVYEPWLTDDVDEQERLDEGKQS</sequence>
<reference evidence="1 2" key="1">
    <citation type="submission" date="2016-12" db="EMBL/GenBank/DDBJ databases">
        <title>The genomes of Aspergillus section Nigri reveals drivers in fungal speciation.</title>
        <authorList>
            <consortium name="DOE Joint Genome Institute"/>
            <person name="Vesth T.C."/>
            <person name="Nybo J."/>
            <person name="Theobald S."/>
            <person name="Brandl J."/>
            <person name="Frisvad J.C."/>
            <person name="Nielsen K.F."/>
            <person name="Lyhne E.K."/>
            <person name="Kogle M.E."/>
            <person name="Kuo A."/>
            <person name="Riley R."/>
            <person name="Clum A."/>
            <person name="Nolan M."/>
            <person name="Lipzen A."/>
            <person name="Salamov A."/>
            <person name="Henrissat B."/>
            <person name="Wiebenga A."/>
            <person name="De Vries R.P."/>
            <person name="Grigoriev I.V."/>
            <person name="Mortensen U.H."/>
            <person name="Andersen M.R."/>
            <person name="Baker S.E."/>
        </authorList>
    </citation>
    <scope>NUCLEOTIDE SEQUENCE [LARGE SCALE GENOMIC DNA]</scope>
    <source>
        <strain evidence="1 2">CBS 115572</strain>
    </source>
</reference>